<dbReference type="Pfam" id="PF03184">
    <property type="entry name" value="DDE_1"/>
    <property type="match status" value="1"/>
</dbReference>
<feature type="domain" description="DDE-1" evidence="1">
    <location>
        <begin position="181"/>
        <end position="304"/>
    </location>
</feature>
<accession>A0ABM4BN91</accession>
<organism evidence="2 3">
    <name type="scientific">Hydra vulgaris</name>
    <name type="common">Hydra</name>
    <name type="synonym">Hydra attenuata</name>
    <dbReference type="NCBI Taxonomy" id="6087"/>
    <lineage>
        <taxon>Eukaryota</taxon>
        <taxon>Metazoa</taxon>
        <taxon>Cnidaria</taxon>
        <taxon>Hydrozoa</taxon>
        <taxon>Hydroidolina</taxon>
        <taxon>Anthoathecata</taxon>
        <taxon>Aplanulata</taxon>
        <taxon>Hydridae</taxon>
        <taxon>Hydra</taxon>
    </lineage>
</organism>
<protein>
    <submittedName>
        <fullName evidence="3">Uncharacterized protein LOC136078704</fullName>
    </submittedName>
</protein>
<reference evidence="3" key="1">
    <citation type="submission" date="2025-08" db="UniProtKB">
        <authorList>
            <consortium name="RefSeq"/>
        </authorList>
    </citation>
    <scope>IDENTIFICATION</scope>
</reference>
<name>A0ABM4BN91_HYDVU</name>
<evidence type="ECO:0000313" key="3">
    <source>
        <dbReference type="RefSeq" id="XP_065650564.1"/>
    </source>
</evidence>
<sequence length="305" mass="34523">MSIKSAAKMHNVPRSTLQTKLSGSSTLMCRPGPAPTLPLHIEEACEKYLIEMARRGFLLKINDLLIIISEILHKSSHPAIFKNGIPSRTWAYRYLNRHPDLKSKTSEHLSLGRSSVTKESLLAWYSNFKKFIEDKELGHLIKSPECIFNLDKTAFYLNSNRGKFIGRKHECLQQVCTTSEKENVTVAINFSAAGEMASPMVTLKRQKLSKSLQQCVPLGMIVQRSSSGWMKEETFLYYLKEFKRYLLGKGLLNIKDNNQKVVLFVDGHSSHLSYGASKYCEETGIVLYCLYPNATHVQQPDDVGT</sequence>
<dbReference type="RefSeq" id="XP_065650564.1">
    <property type="nucleotide sequence ID" value="XM_065794492.1"/>
</dbReference>
<evidence type="ECO:0000313" key="2">
    <source>
        <dbReference type="Proteomes" id="UP001652625"/>
    </source>
</evidence>
<dbReference type="GeneID" id="136078704"/>
<keyword evidence="2" id="KW-1185">Reference proteome</keyword>
<proteinExistence type="predicted"/>
<dbReference type="InterPro" id="IPR004875">
    <property type="entry name" value="DDE_SF_endonuclease_dom"/>
</dbReference>
<dbReference type="Proteomes" id="UP001652625">
    <property type="component" value="Chromosome 03"/>
</dbReference>
<dbReference type="PANTHER" id="PTHR19303">
    <property type="entry name" value="TRANSPOSON"/>
    <property type="match status" value="1"/>
</dbReference>
<gene>
    <name evidence="3" type="primary">LOC136078704</name>
</gene>
<dbReference type="InterPro" id="IPR050863">
    <property type="entry name" value="CenT-Element_Derived"/>
</dbReference>
<evidence type="ECO:0000259" key="1">
    <source>
        <dbReference type="Pfam" id="PF03184"/>
    </source>
</evidence>
<dbReference type="PANTHER" id="PTHR19303:SF74">
    <property type="entry name" value="POGO TRANSPOSABLE ELEMENT WITH KRAB DOMAIN"/>
    <property type="match status" value="1"/>
</dbReference>